<dbReference type="AlphaFoldDB" id="A0A2K3KUX7"/>
<proteinExistence type="predicted"/>
<evidence type="ECO:0000313" key="2">
    <source>
        <dbReference type="EMBL" id="PNX70101.1"/>
    </source>
</evidence>
<reference evidence="2 3" key="2">
    <citation type="journal article" date="2017" name="Front. Plant Sci.">
        <title>Gene Classification and Mining of Molecular Markers Useful in Red Clover (Trifolium pratense) Breeding.</title>
        <authorList>
            <person name="Istvanek J."/>
            <person name="Dluhosova J."/>
            <person name="Dluhos P."/>
            <person name="Patkova L."/>
            <person name="Nedelnik J."/>
            <person name="Repkova J."/>
        </authorList>
    </citation>
    <scope>NUCLEOTIDE SEQUENCE [LARGE SCALE GENOMIC DNA]</scope>
    <source>
        <strain evidence="3">cv. Tatra</strain>
        <tissue evidence="2">Young leaves</tissue>
    </source>
</reference>
<accession>A0A2K3KUX7</accession>
<comment type="caution">
    <text evidence="2">The sequence shown here is derived from an EMBL/GenBank/DDBJ whole genome shotgun (WGS) entry which is preliminary data.</text>
</comment>
<gene>
    <name evidence="2" type="ORF">L195_g057090</name>
</gene>
<protein>
    <submittedName>
        <fullName evidence="2">Uncharacterized protein</fullName>
    </submittedName>
</protein>
<feature type="non-terminal residue" evidence="2">
    <location>
        <position position="1"/>
    </location>
</feature>
<evidence type="ECO:0000256" key="1">
    <source>
        <dbReference type="SAM" id="MobiDB-lite"/>
    </source>
</evidence>
<dbReference type="Proteomes" id="UP000236291">
    <property type="component" value="Unassembled WGS sequence"/>
</dbReference>
<organism evidence="2 3">
    <name type="scientific">Trifolium pratense</name>
    <name type="common">Red clover</name>
    <dbReference type="NCBI Taxonomy" id="57577"/>
    <lineage>
        <taxon>Eukaryota</taxon>
        <taxon>Viridiplantae</taxon>
        <taxon>Streptophyta</taxon>
        <taxon>Embryophyta</taxon>
        <taxon>Tracheophyta</taxon>
        <taxon>Spermatophyta</taxon>
        <taxon>Magnoliopsida</taxon>
        <taxon>eudicotyledons</taxon>
        <taxon>Gunneridae</taxon>
        <taxon>Pentapetalae</taxon>
        <taxon>rosids</taxon>
        <taxon>fabids</taxon>
        <taxon>Fabales</taxon>
        <taxon>Fabaceae</taxon>
        <taxon>Papilionoideae</taxon>
        <taxon>50 kb inversion clade</taxon>
        <taxon>NPAAA clade</taxon>
        <taxon>Hologalegina</taxon>
        <taxon>IRL clade</taxon>
        <taxon>Trifolieae</taxon>
        <taxon>Trifolium</taxon>
    </lineage>
</organism>
<reference evidence="2 3" key="1">
    <citation type="journal article" date="2014" name="Am. J. Bot.">
        <title>Genome assembly and annotation for red clover (Trifolium pratense; Fabaceae).</title>
        <authorList>
            <person name="Istvanek J."/>
            <person name="Jaros M."/>
            <person name="Krenek A."/>
            <person name="Repkova J."/>
        </authorList>
    </citation>
    <scope>NUCLEOTIDE SEQUENCE [LARGE SCALE GENOMIC DNA]</scope>
    <source>
        <strain evidence="3">cv. Tatra</strain>
        <tissue evidence="2">Young leaves</tissue>
    </source>
</reference>
<feature type="compositionally biased region" description="Basic and acidic residues" evidence="1">
    <location>
        <begin position="14"/>
        <end position="32"/>
    </location>
</feature>
<dbReference type="EMBL" id="ASHM01111255">
    <property type="protein sequence ID" value="PNX70101.1"/>
    <property type="molecule type" value="Genomic_DNA"/>
</dbReference>
<evidence type="ECO:0000313" key="3">
    <source>
        <dbReference type="Proteomes" id="UP000236291"/>
    </source>
</evidence>
<sequence>SYGGDGVELWKQAKAREEQQPPHARDTNRTKPSESTALPLNPPPVGTDVETVGNDWSFMHYG</sequence>
<feature type="region of interest" description="Disordered" evidence="1">
    <location>
        <begin position="1"/>
        <end position="51"/>
    </location>
</feature>
<name>A0A2K3KUX7_TRIPR</name>